<evidence type="ECO:0008006" key="4">
    <source>
        <dbReference type="Google" id="ProtNLM"/>
    </source>
</evidence>
<feature type="transmembrane region" description="Helical" evidence="1">
    <location>
        <begin position="29"/>
        <end position="47"/>
    </location>
</feature>
<dbReference type="OrthoDB" id="383080at2157"/>
<sequence length="167" mass="17714">MLVLGFADYVLMIVLGFVTAVWGYRIARLWVSFISAIAVGYAFYAFSTPALKSALTPLVLFLIGFFVGALIGFAVFKLAVSLIAGFAIAYALESHGYVVPGEGPLLVLALVFALLIYAVIDKLLVLAFALAGSSMVFLGLRGVGLPLYVSLALSALLAVVALYKNLR</sequence>
<feature type="transmembrane region" description="Helical" evidence="1">
    <location>
        <begin position="143"/>
        <end position="163"/>
    </location>
</feature>
<accession>A1S0L8</accession>
<evidence type="ECO:0000313" key="3">
    <source>
        <dbReference type="Proteomes" id="UP000000641"/>
    </source>
</evidence>
<protein>
    <recommendedName>
        <fullName evidence="4">TMEM198/TM7SF3 family protein</fullName>
    </recommendedName>
</protein>
<feature type="transmembrane region" description="Helical" evidence="1">
    <location>
        <begin position="6"/>
        <end position="24"/>
    </location>
</feature>
<dbReference type="STRING" id="368408.Tpen_1603"/>
<dbReference type="EMBL" id="CP000505">
    <property type="protein sequence ID" value="ABL78998.1"/>
    <property type="molecule type" value="Genomic_DNA"/>
</dbReference>
<dbReference type="AlphaFoldDB" id="A1S0L8"/>
<keyword evidence="1" id="KW-0472">Membrane</keyword>
<reference evidence="3" key="1">
    <citation type="journal article" date="2008" name="J. Bacteriol.">
        <title>Genome sequence of Thermofilum pendens reveals an exceptional loss of biosynthetic pathways without genome reduction.</title>
        <authorList>
            <person name="Anderson I."/>
            <person name="Rodriguez J."/>
            <person name="Susanti D."/>
            <person name="Porat I."/>
            <person name="Reich C."/>
            <person name="Ulrich L.E."/>
            <person name="Elkins J.G."/>
            <person name="Mavromatis K."/>
            <person name="Lykidis A."/>
            <person name="Kim E."/>
            <person name="Thompson L.S."/>
            <person name="Nolan M."/>
            <person name="Land M."/>
            <person name="Copeland A."/>
            <person name="Lapidus A."/>
            <person name="Lucas S."/>
            <person name="Detter C."/>
            <person name="Zhulin I.B."/>
            <person name="Olsen G.J."/>
            <person name="Whitman W."/>
            <person name="Mukhopadhyay B."/>
            <person name="Bristow J."/>
            <person name="Kyrpides N."/>
        </authorList>
    </citation>
    <scope>NUCLEOTIDE SEQUENCE [LARGE SCALE GENOMIC DNA]</scope>
    <source>
        <strain evidence="3">DSM 2475 / Hrk 5</strain>
    </source>
</reference>
<dbReference type="eggNOG" id="arCOG10125">
    <property type="taxonomic scope" value="Archaea"/>
</dbReference>
<dbReference type="KEGG" id="tpe:Tpen_1603"/>
<organism evidence="2 3">
    <name type="scientific">Thermofilum pendens (strain DSM 2475 / Hrk 5)</name>
    <dbReference type="NCBI Taxonomy" id="368408"/>
    <lineage>
        <taxon>Archaea</taxon>
        <taxon>Thermoproteota</taxon>
        <taxon>Thermoprotei</taxon>
        <taxon>Thermofilales</taxon>
        <taxon>Thermofilaceae</taxon>
        <taxon>Thermofilum</taxon>
    </lineage>
</organism>
<keyword evidence="1" id="KW-1133">Transmembrane helix</keyword>
<dbReference type="GeneID" id="4601534"/>
<keyword evidence="3" id="KW-1185">Reference proteome</keyword>
<feature type="transmembrane region" description="Helical" evidence="1">
    <location>
        <begin position="104"/>
        <end position="131"/>
    </location>
</feature>
<dbReference type="RefSeq" id="WP_011753263.1">
    <property type="nucleotide sequence ID" value="NC_008698.1"/>
</dbReference>
<keyword evidence="1" id="KW-0812">Transmembrane</keyword>
<dbReference type="EnsemblBacteria" id="ABL78998">
    <property type="protein sequence ID" value="ABL78998"/>
    <property type="gene ID" value="Tpen_1603"/>
</dbReference>
<gene>
    <name evidence="2" type="ordered locus">Tpen_1603</name>
</gene>
<dbReference type="Proteomes" id="UP000000641">
    <property type="component" value="Chromosome"/>
</dbReference>
<name>A1S0L8_THEPD</name>
<proteinExistence type="predicted"/>
<evidence type="ECO:0000313" key="2">
    <source>
        <dbReference type="EMBL" id="ABL78998.1"/>
    </source>
</evidence>
<feature type="transmembrane region" description="Helical" evidence="1">
    <location>
        <begin position="59"/>
        <end position="92"/>
    </location>
</feature>
<dbReference type="HOGENOM" id="CLU_1599098_0_0_2"/>
<evidence type="ECO:0000256" key="1">
    <source>
        <dbReference type="SAM" id="Phobius"/>
    </source>
</evidence>